<evidence type="ECO:0008006" key="8">
    <source>
        <dbReference type="Google" id="ProtNLM"/>
    </source>
</evidence>
<feature type="domain" description="Nephrocystin 3-like N-terminal" evidence="5">
    <location>
        <begin position="347"/>
        <end position="521"/>
    </location>
</feature>
<evidence type="ECO:0000256" key="3">
    <source>
        <dbReference type="SAM" id="MobiDB-lite"/>
    </source>
</evidence>
<dbReference type="InterPro" id="IPR029058">
    <property type="entry name" value="AB_hydrolase_fold"/>
</dbReference>
<dbReference type="PROSITE" id="PS50088">
    <property type="entry name" value="ANK_REPEAT"/>
    <property type="match status" value="3"/>
</dbReference>
<dbReference type="InterPro" id="IPR056884">
    <property type="entry name" value="NPHP3-like_N"/>
</dbReference>
<dbReference type="Pfam" id="PF00023">
    <property type="entry name" value="Ank"/>
    <property type="match status" value="1"/>
</dbReference>
<dbReference type="SUPFAM" id="SSF48403">
    <property type="entry name" value="Ankyrin repeat"/>
    <property type="match status" value="1"/>
</dbReference>
<feature type="repeat" description="ANK" evidence="2">
    <location>
        <begin position="996"/>
        <end position="1028"/>
    </location>
</feature>
<gene>
    <name evidence="6" type="ORF">B0T18DRAFT_121783</name>
</gene>
<dbReference type="Pfam" id="PF22939">
    <property type="entry name" value="WHD_GPIID"/>
    <property type="match status" value="1"/>
</dbReference>
<keyword evidence="7" id="KW-1185">Reference proteome</keyword>
<dbReference type="AlphaFoldDB" id="A0AA40F2M4"/>
<keyword evidence="2" id="KW-0040">ANK repeat</keyword>
<evidence type="ECO:0000256" key="1">
    <source>
        <dbReference type="ARBA" id="ARBA00022737"/>
    </source>
</evidence>
<feature type="repeat" description="ANK" evidence="2">
    <location>
        <begin position="1030"/>
        <end position="1062"/>
    </location>
</feature>
<dbReference type="SUPFAM" id="SSF53474">
    <property type="entry name" value="alpha/beta-Hydrolases"/>
    <property type="match status" value="1"/>
</dbReference>
<dbReference type="PRINTS" id="PR01415">
    <property type="entry name" value="ANKYRIN"/>
</dbReference>
<dbReference type="Pfam" id="PF12796">
    <property type="entry name" value="Ank_2"/>
    <property type="match status" value="1"/>
</dbReference>
<keyword evidence="1" id="KW-0677">Repeat</keyword>
<dbReference type="Proteomes" id="UP001172155">
    <property type="component" value="Unassembled WGS sequence"/>
</dbReference>
<dbReference type="PANTHER" id="PTHR10039:SF5">
    <property type="entry name" value="NACHT DOMAIN-CONTAINING PROTEIN"/>
    <property type="match status" value="1"/>
</dbReference>
<evidence type="ECO:0000313" key="6">
    <source>
        <dbReference type="EMBL" id="KAK0750079.1"/>
    </source>
</evidence>
<name>A0AA40F2M4_9PEZI</name>
<proteinExistence type="predicted"/>
<evidence type="ECO:0000313" key="7">
    <source>
        <dbReference type="Proteomes" id="UP001172155"/>
    </source>
</evidence>
<feature type="compositionally biased region" description="Polar residues" evidence="3">
    <location>
        <begin position="31"/>
        <end position="40"/>
    </location>
</feature>
<dbReference type="PROSITE" id="PS50297">
    <property type="entry name" value="ANK_REP_REGION"/>
    <property type="match status" value="3"/>
</dbReference>
<reference evidence="6" key="1">
    <citation type="submission" date="2023-06" db="EMBL/GenBank/DDBJ databases">
        <title>Genome-scale phylogeny and comparative genomics of the fungal order Sordariales.</title>
        <authorList>
            <consortium name="Lawrence Berkeley National Laboratory"/>
            <person name="Hensen N."/>
            <person name="Bonometti L."/>
            <person name="Westerberg I."/>
            <person name="Brannstrom I.O."/>
            <person name="Guillou S."/>
            <person name="Cros-Aarteil S."/>
            <person name="Calhoun S."/>
            <person name="Haridas S."/>
            <person name="Kuo A."/>
            <person name="Mondo S."/>
            <person name="Pangilinan J."/>
            <person name="Riley R."/>
            <person name="LaButti K."/>
            <person name="Andreopoulos B."/>
            <person name="Lipzen A."/>
            <person name="Chen C."/>
            <person name="Yanf M."/>
            <person name="Daum C."/>
            <person name="Ng V."/>
            <person name="Clum A."/>
            <person name="Steindorff A."/>
            <person name="Ohm R."/>
            <person name="Martin F."/>
            <person name="Silar P."/>
            <person name="Natvig D."/>
            <person name="Lalanne C."/>
            <person name="Gautier V."/>
            <person name="Ament-velasquez S.L."/>
            <person name="Kruys A."/>
            <person name="Hutchinson M.I."/>
            <person name="Powell A.J."/>
            <person name="Barry K."/>
            <person name="Miller A.N."/>
            <person name="Grigoriev I.V."/>
            <person name="Debuchy R."/>
            <person name="Gladieux P."/>
            <person name="Thoren M.H."/>
            <person name="Johannesson H."/>
        </authorList>
    </citation>
    <scope>NUCLEOTIDE SEQUENCE</scope>
    <source>
        <strain evidence="6">SMH3187-1</strain>
    </source>
</reference>
<dbReference type="InterPro" id="IPR054471">
    <property type="entry name" value="GPIID_WHD"/>
</dbReference>
<feature type="region of interest" description="Disordered" evidence="3">
    <location>
        <begin position="1"/>
        <end position="50"/>
    </location>
</feature>
<dbReference type="Gene3D" id="3.40.50.1820">
    <property type="entry name" value="alpha/beta hydrolase"/>
    <property type="match status" value="1"/>
</dbReference>
<dbReference type="InterPro" id="IPR036770">
    <property type="entry name" value="Ankyrin_rpt-contain_sf"/>
</dbReference>
<protein>
    <recommendedName>
        <fullName evidence="8">NACHT domain-containing protein</fullName>
    </recommendedName>
</protein>
<dbReference type="EMBL" id="JAUKUD010000003">
    <property type="protein sequence ID" value="KAK0750079.1"/>
    <property type="molecule type" value="Genomic_DNA"/>
</dbReference>
<comment type="caution">
    <text evidence="6">The sequence shown here is derived from an EMBL/GenBank/DDBJ whole genome shotgun (WGS) entry which is preliminary data.</text>
</comment>
<dbReference type="Gene3D" id="1.25.40.20">
    <property type="entry name" value="Ankyrin repeat-containing domain"/>
    <property type="match status" value="2"/>
</dbReference>
<dbReference type="Pfam" id="PF24883">
    <property type="entry name" value="NPHP3_N"/>
    <property type="match status" value="1"/>
</dbReference>
<feature type="domain" description="GPI inositol-deacylase winged helix" evidence="4">
    <location>
        <begin position="624"/>
        <end position="712"/>
    </location>
</feature>
<dbReference type="SMART" id="SM00248">
    <property type="entry name" value="ANK"/>
    <property type="match status" value="2"/>
</dbReference>
<organism evidence="6 7">
    <name type="scientific">Schizothecium vesticola</name>
    <dbReference type="NCBI Taxonomy" id="314040"/>
    <lineage>
        <taxon>Eukaryota</taxon>
        <taxon>Fungi</taxon>
        <taxon>Dikarya</taxon>
        <taxon>Ascomycota</taxon>
        <taxon>Pezizomycotina</taxon>
        <taxon>Sordariomycetes</taxon>
        <taxon>Sordariomycetidae</taxon>
        <taxon>Sordariales</taxon>
        <taxon>Schizotheciaceae</taxon>
        <taxon>Schizothecium</taxon>
    </lineage>
</organism>
<dbReference type="InterPro" id="IPR027417">
    <property type="entry name" value="P-loop_NTPase"/>
</dbReference>
<sequence length="1083" mass="121601">MMDRIRARLRKTRRNPMQEASRPSTPPDPQARTNTDTGPSENRPIPSFPDGVKVLHDCPDATVDICFVHGLTGDRESTWTADGQSAPWPKTLLPPKLGKARILTYGYDAYIVRGGVAASNRLVDHATNLLNDLTTDRVCCKAPSRPIIFVAHSLGGLVCKQAILLSRNHPETHLRGIFHCTIGIIFMGTPHRGAWMAGWAKIPASALSLVKSVNKSLLEILQTDSQALELIQVSFWSMIRERQKANQPPDVTCFFEELPLVGVGKVVSKESATLEGYNLISIHANHRDMVKFPSAEENGFKRLLGELVRWVSQVDQVLSETAQDCLKSLAFPQMQNRSHDIDSAVEGTCEWLLQHKTYNSWAVCDRGLLWIKGNPGSGKSTLLKYALDKHETRDGALVLSFFFHGRGDELQRTPLGLIRSLLHQVLRQAPGSLHDLVDEFETKRKQNGKPGEDWHWHEEELWHSLTSSLSKVLKSRPVRLFIDALDECGKENAVRLVEIFKSLLKHLPSQSLGCRICFSCRHYPILDLDESMFEICTEDENQQDISKFVNRQLAGFRARTSSTTPALITERASGVFMWARLVVEQVLDLEREGAGVKKIEAAIYSIPPGLDELYRQLIRNMEPTSQKLIQWICFATRPLSIDELRWAMVIEADCPYRSLEACQSSEDYIPDSFRMKRQIQTLSRGLAQVSDAQVVQFIHQSVKDFFVEKGLSALDGNGTSTEAAAEAGIRAHFRLSKICIRYLAMEEISRSTTYDDFTFLRYATTSWVAHTQQCDARSVPQEDLLALFAWPSHHLVELWVRIYQAIDRYSNECPVNGTSLLHVISRYGVFGLMVMVERRYCGLPGMATRPLYEPCSVPALPSIRKMIMVVERRYCGLPRMATRPLYEPCSVPALPSIRKMMMVERRYRGLPGMATRPLYEPCSVPALPSIRKMIMVVERRYCGLPGMATRPLYEPCSVPALPSIRKMVMIVERRYRGLPRMATRPAGATVDTKDGDGRTPLSWAAGNGHEAVVRTLLGAGATVDTKDDYGSRTPLSWAARNGHEAVVRTLLSAGATVDTKDDYGRTPLWWAAENGHEAIVLLL</sequence>
<evidence type="ECO:0000259" key="4">
    <source>
        <dbReference type="Pfam" id="PF22939"/>
    </source>
</evidence>
<accession>A0AA40F2M4</accession>
<dbReference type="PANTHER" id="PTHR10039">
    <property type="entry name" value="AMELOGENIN"/>
    <property type="match status" value="1"/>
</dbReference>
<dbReference type="Gene3D" id="3.40.50.300">
    <property type="entry name" value="P-loop containing nucleotide triphosphate hydrolases"/>
    <property type="match status" value="1"/>
</dbReference>
<feature type="repeat" description="ANK" evidence="2">
    <location>
        <begin position="1063"/>
        <end position="1083"/>
    </location>
</feature>
<evidence type="ECO:0000256" key="2">
    <source>
        <dbReference type="PROSITE-ProRule" id="PRU00023"/>
    </source>
</evidence>
<evidence type="ECO:0000259" key="5">
    <source>
        <dbReference type="Pfam" id="PF24883"/>
    </source>
</evidence>
<dbReference type="InterPro" id="IPR002110">
    <property type="entry name" value="Ankyrin_rpt"/>
</dbReference>
<dbReference type="SUPFAM" id="SSF52540">
    <property type="entry name" value="P-loop containing nucleoside triphosphate hydrolases"/>
    <property type="match status" value="1"/>
</dbReference>